<feature type="transmembrane region" description="Helical" evidence="1">
    <location>
        <begin position="6"/>
        <end position="26"/>
    </location>
</feature>
<proteinExistence type="predicted"/>
<feature type="transmembrane region" description="Helical" evidence="1">
    <location>
        <begin position="139"/>
        <end position="160"/>
    </location>
</feature>
<evidence type="ECO:0000256" key="1">
    <source>
        <dbReference type="SAM" id="Phobius"/>
    </source>
</evidence>
<name>A0A8J3ACW8_9ACTN</name>
<sequence>MEAPAAILALVLAMTAVGGSALVWFFPTWGAVRHGYEVLSAALVALLAWGAWGSLRAPVRTLESTASASDGQLALTLLLVLAIASGLAALLLVVPAPAVLARLVGGAGTLAGLASFVPLAAIRAARDGAGGLPQGVAELLLGSLLLGGIWAGMVLGHWYLVERRLTNRYMVVMAWTNIAAVVAGLVSVLLSGRNPAPCEDLTGAAFQACAQTFSPILRIGSMTLTLGIGVLALIALIAGFNLKLAREGGRSIQASTGMYYLAVILAPAAEFAAKVRFF</sequence>
<dbReference type="OrthoDB" id="5174623at2"/>
<keyword evidence="1" id="KW-0472">Membrane</keyword>
<feature type="transmembrane region" description="Helical" evidence="1">
    <location>
        <begin position="38"/>
        <end position="55"/>
    </location>
</feature>
<accession>A0A8J3ACW8</accession>
<evidence type="ECO:0000313" key="3">
    <source>
        <dbReference type="Proteomes" id="UP000650511"/>
    </source>
</evidence>
<dbReference type="EMBL" id="BMHA01000013">
    <property type="protein sequence ID" value="GGI08853.1"/>
    <property type="molecule type" value="Genomic_DNA"/>
</dbReference>
<organism evidence="2 3">
    <name type="scientific">Egicoccus halophilus</name>
    <dbReference type="NCBI Taxonomy" id="1670830"/>
    <lineage>
        <taxon>Bacteria</taxon>
        <taxon>Bacillati</taxon>
        <taxon>Actinomycetota</taxon>
        <taxon>Nitriliruptoria</taxon>
        <taxon>Egicoccales</taxon>
        <taxon>Egicoccaceae</taxon>
        <taxon>Egicoccus</taxon>
    </lineage>
</organism>
<reference evidence="2" key="1">
    <citation type="journal article" date="2014" name="Int. J. Syst. Evol. Microbiol.">
        <title>Complete genome sequence of Corynebacterium casei LMG S-19264T (=DSM 44701T), isolated from a smear-ripened cheese.</title>
        <authorList>
            <consortium name="US DOE Joint Genome Institute (JGI-PGF)"/>
            <person name="Walter F."/>
            <person name="Albersmeier A."/>
            <person name="Kalinowski J."/>
            <person name="Ruckert C."/>
        </authorList>
    </citation>
    <scope>NUCLEOTIDE SEQUENCE</scope>
    <source>
        <strain evidence="2">CGMCC 1.14988</strain>
    </source>
</reference>
<evidence type="ECO:0000313" key="2">
    <source>
        <dbReference type="EMBL" id="GGI08853.1"/>
    </source>
</evidence>
<keyword evidence="1" id="KW-0812">Transmembrane</keyword>
<keyword evidence="3" id="KW-1185">Reference proteome</keyword>
<feature type="transmembrane region" description="Helical" evidence="1">
    <location>
        <begin position="257"/>
        <end position="277"/>
    </location>
</feature>
<reference evidence="2" key="2">
    <citation type="submission" date="2020-09" db="EMBL/GenBank/DDBJ databases">
        <authorList>
            <person name="Sun Q."/>
            <person name="Zhou Y."/>
        </authorList>
    </citation>
    <scope>NUCLEOTIDE SEQUENCE</scope>
    <source>
        <strain evidence="2">CGMCC 1.14988</strain>
    </source>
</reference>
<dbReference type="Proteomes" id="UP000650511">
    <property type="component" value="Unassembled WGS sequence"/>
</dbReference>
<protein>
    <submittedName>
        <fullName evidence="2">Uncharacterized protein</fullName>
    </submittedName>
</protein>
<dbReference type="AlphaFoldDB" id="A0A8J3ACW8"/>
<feature type="transmembrane region" description="Helical" evidence="1">
    <location>
        <begin position="99"/>
        <end position="119"/>
    </location>
</feature>
<feature type="transmembrane region" description="Helical" evidence="1">
    <location>
        <begin position="172"/>
        <end position="192"/>
    </location>
</feature>
<gene>
    <name evidence="2" type="ORF">GCM10011354_31160</name>
</gene>
<dbReference type="RefSeq" id="WP_130648774.1">
    <property type="nucleotide sequence ID" value="NZ_BMHA01000013.1"/>
</dbReference>
<feature type="transmembrane region" description="Helical" evidence="1">
    <location>
        <begin position="75"/>
        <end position="94"/>
    </location>
</feature>
<comment type="caution">
    <text evidence="2">The sequence shown here is derived from an EMBL/GenBank/DDBJ whole genome shotgun (WGS) entry which is preliminary data.</text>
</comment>
<keyword evidence="1" id="KW-1133">Transmembrane helix</keyword>
<feature type="transmembrane region" description="Helical" evidence="1">
    <location>
        <begin position="224"/>
        <end position="245"/>
    </location>
</feature>